<keyword evidence="7 12" id="KW-0378">Hydrolase</keyword>
<dbReference type="PANTHER" id="PTHR48250">
    <property type="entry name" value="CUTINASE 2-RELATED"/>
    <property type="match status" value="1"/>
</dbReference>
<evidence type="ECO:0000256" key="13">
    <source>
        <dbReference type="SAM" id="SignalP"/>
    </source>
</evidence>
<keyword evidence="4 12" id="KW-0719">Serine esterase</keyword>
<evidence type="ECO:0000256" key="12">
    <source>
        <dbReference type="RuleBase" id="RU361263"/>
    </source>
</evidence>
<dbReference type="EC" id="3.1.1.74" evidence="3 12"/>
<feature type="disulfide bond" evidence="11">
    <location>
        <begin position="176"/>
        <end position="183"/>
    </location>
</feature>
<dbReference type="Gene3D" id="3.40.50.1820">
    <property type="entry name" value="alpha/beta hydrolase"/>
    <property type="match status" value="1"/>
</dbReference>
<feature type="active site" description="Nucleophile" evidence="10">
    <location>
        <position position="125"/>
    </location>
</feature>
<dbReference type="SMART" id="SM01110">
    <property type="entry name" value="Cutinase"/>
    <property type="match status" value="1"/>
</dbReference>
<dbReference type="InterPro" id="IPR029058">
    <property type="entry name" value="AB_hydrolase_fold"/>
</dbReference>
<evidence type="ECO:0000256" key="10">
    <source>
        <dbReference type="PIRSR" id="PIRSR611150-1"/>
    </source>
</evidence>
<reference evidence="14" key="2">
    <citation type="journal article" date="2023" name="IMA Fungus">
        <title>Comparative genomic study of the Penicillium genus elucidates a diverse pangenome and 15 lateral gene transfer events.</title>
        <authorList>
            <person name="Petersen C."/>
            <person name="Sorensen T."/>
            <person name="Nielsen M.R."/>
            <person name="Sondergaard T.E."/>
            <person name="Sorensen J.L."/>
            <person name="Fitzpatrick D.A."/>
            <person name="Frisvad J.C."/>
            <person name="Nielsen K.L."/>
        </authorList>
    </citation>
    <scope>NUCLEOTIDE SEQUENCE</scope>
    <source>
        <strain evidence="14">IBT 30069</strain>
    </source>
</reference>
<feature type="chain" id="PRO_5040778434" description="Cutinase" evidence="13">
    <location>
        <begin position="16"/>
        <end position="213"/>
    </location>
</feature>
<accession>A0A9W9FZT5</accession>
<keyword evidence="5 12" id="KW-0964">Secreted</keyword>
<dbReference type="FunFam" id="3.40.50.1820:FF:000235">
    <property type="entry name" value="Cutinase 1"/>
    <property type="match status" value="1"/>
</dbReference>
<comment type="similarity">
    <text evidence="2 12">Belongs to the cutinase family.</text>
</comment>
<gene>
    <name evidence="14" type="ORF">N7456_006073</name>
</gene>
<dbReference type="OrthoDB" id="3225429at2759"/>
<dbReference type="PRINTS" id="PR00129">
    <property type="entry name" value="CUTINASE"/>
</dbReference>
<reference evidence="14" key="1">
    <citation type="submission" date="2022-11" db="EMBL/GenBank/DDBJ databases">
        <authorList>
            <person name="Petersen C."/>
        </authorList>
    </citation>
    <scope>NUCLEOTIDE SEQUENCE</scope>
    <source>
        <strain evidence="14">IBT 30069</strain>
    </source>
</reference>
<comment type="subcellular location">
    <subcellularLocation>
        <location evidence="1 12">Secreted</location>
    </subcellularLocation>
</comment>
<comment type="function">
    <text evidence="12">Catalyzes the hydrolysis of complex carboxylic polyesters found in the cell wall of plants. Degrades cutin, a macromolecule that forms the structure of the plant cuticle.</text>
</comment>
<sequence length="213" mass="22246">MKLLLSLALAAVAAASPVNVTTRQFDLGNDLRTGPCKPVTLIFARATTEPGLLGISTGPAVCSDLQLARLGQVACQGVGPAYQADLLSNVLPGNTSPVAINEAVGLFEQAAKQCPDTQIVAGGYSQGTAVIADSITQLSADVKNRIKGVVLFGYTRNAQEFGGIIGFPQDKVKVYCAFGDLVCDNTLIITLAHFSYILNTGDASQFLLSKLRA</sequence>
<feature type="active site" description="Proton donor/acceptor" evidence="10">
    <location>
        <position position="193"/>
    </location>
</feature>
<evidence type="ECO:0000256" key="1">
    <source>
        <dbReference type="ARBA" id="ARBA00004613"/>
    </source>
</evidence>
<keyword evidence="8 11" id="KW-1015">Disulfide bond</keyword>
<dbReference type="InterPro" id="IPR011150">
    <property type="entry name" value="Cutinase_monf"/>
</dbReference>
<dbReference type="PROSITE" id="PS00155">
    <property type="entry name" value="CUTINASE_1"/>
    <property type="match status" value="1"/>
</dbReference>
<keyword evidence="15" id="KW-1185">Reference proteome</keyword>
<keyword evidence="6 13" id="KW-0732">Signal</keyword>
<dbReference type="GO" id="GO:0017000">
    <property type="term" value="P:antibiotic biosynthetic process"/>
    <property type="evidence" value="ECO:0007669"/>
    <property type="project" value="UniProtKB-ARBA"/>
</dbReference>
<dbReference type="InterPro" id="IPR043580">
    <property type="entry name" value="CUTINASE_1"/>
</dbReference>
<name>A0A9W9FZT5_9EURO</name>
<protein>
    <recommendedName>
        <fullName evidence="3 12">Cutinase</fullName>
        <ecNumber evidence="3 12">3.1.1.74</ecNumber>
    </recommendedName>
</protein>
<dbReference type="SUPFAM" id="SSF53474">
    <property type="entry name" value="alpha/beta-Hydrolases"/>
    <property type="match status" value="1"/>
</dbReference>
<evidence type="ECO:0000256" key="6">
    <source>
        <dbReference type="ARBA" id="ARBA00022729"/>
    </source>
</evidence>
<dbReference type="GO" id="GO:0072330">
    <property type="term" value="P:monocarboxylic acid biosynthetic process"/>
    <property type="evidence" value="ECO:0007669"/>
    <property type="project" value="UniProtKB-ARBA"/>
</dbReference>
<comment type="caution">
    <text evidence="14">The sequence shown here is derived from an EMBL/GenBank/DDBJ whole genome shotgun (WGS) entry which is preliminary data.</text>
</comment>
<organism evidence="14 15">
    <name type="scientific">Penicillium angulare</name>
    <dbReference type="NCBI Taxonomy" id="116970"/>
    <lineage>
        <taxon>Eukaryota</taxon>
        <taxon>Fungi</taxon>
        <taxon>Dikarya</taxon>
        <taxon>Ascomycota</taxon>
        <taxon>Pezizomycotina</taxon>
        <taxon>Eurotiomycetes</taxon>
        <taxon>Eurotiomycetidae</taxon>
        <taxon>Eurotiales</taxon>
        <taxon>Aspergillaceae</taxon>
        <taxon>Penicillium</taxon>
    </lineage>
</organism>
<evidence type="ECO:0000256" key="11">
    <source>
        <dbReference type="PIRSR" id="PIRSR611150-2"/>
    </source>
</evidence>
<feature type="signal peptide" evidence="13">
    <location>
        <begin position="1"/>
        <end position="15"/>
    </location>
</feature>
<evidence type="ECO:0000256" key="9">
    <source>
        <dbReference type="ARBA" id="ARBA00034045"/>
    </source>
</evidence>
<dbReference type="PANTHER" id="PTHR48250:SF3">
    <property type="entry name" value="CUTINASE 1-RELATED"/>
    <property type="match status" value="1"/>
</dbReference>
<evidence type="ECO:0000256" key="5">
    <source>
        <dbReference type="ARBA" id="ARBA00022525"/>
    </source>
</evidence>
<dbReference type="Pfam" id="PF01083">
    <property type="entry name" value="Cutinase"/>
    <property type="match status" value="1"/>
</dbReference>
<evidence type="ECO:0000256" key="7">
    <source>
        <dbReference type="ARBA" id="ARBA00022801"/>
    </source>
</evidence>
<dbReference type="GO" id="GO:0050525">
    <property type="term" value="F:cutinase activity"/>
    <property type="evidence" value="ECO:0007669"/>
    <property type="project" value="UniProtKB-UniRule"/>
</dbReference>
<evidence type="ECO:0000313" key="14">
    <source>
        <dbReference type="EMBL" id="KAJ5109398.1"/>
    </source>
</evidence>
<evidence type="ECO:0000256" key="2">
    <source>
        <dbReference type="ARBA" id="ARBA00007534"/>
    </source>
</evidence>
<evidence type="ECO:0000256" key="8">
    <source>
        <dbReference type="ARBA" id="ARBA00023157"/>
    </source>
</evidence>
<evidence type="ECO:0000256" key="4">
    <source>
        <dbReference type="ARBA" id="ARBA00022487"/>
    </source>
</evidence>
<dbReference type="EMBL" id="JAPQKH010000003">
    <property type="protein sequence ID" value="KAJ5109398.1"/>
    <property type="molecule type" value="Genomic_DNA"/>
</dbReference>
<dbReference type="GO" id="GO:0016052">
    <property type="term" value="P:carbohydrate catabolic process"/>
    <property type="evidence" value="ECO:0007669"/>
    <property type="project" value="TreeGrafter"/>
</dbReference>
<dbReference type="Proteomes" id="UP001149165">
    <property type="component" value="Unassembled WGS sequence"/>
</dbReference>
<feature type="active site" evidence="10">
    <location>
        <position position="180"/>
    </location>
</feature>
<feature type="disulfide bond" evidence="11">
    <location>
        <begin position="36"/>
        <end position="114"/>
    </location>
</feature>
<evidence type="ECO:0000313" key="15">
    <source>
        <dbReference type="Proteomes" id="UP001149165"/>
    </source>
</evidence>
<dbReference type="InterPro" id="IPR000675">
    <property type="entry name" value="Cutinase/axe"/>
</dbReference>
<evidence type="ECO:0000256" key="3">
    <source>
        <dbReference type="ARBA" id="ARBA00013095"/>
    </source>
</evidence>
<proteinExistence type="inferred from homology"/>
<comment type="catalytic activity">
    <reaction evidence="9 12">
        <text>cutin + H2O = cutin monomers.</text>
        <dbReference type="EC" id="3.1.1.74"/>
    </reaction>
</comment>
<dbReference type="GO" id="GO:0005576">
    <property type="term" value="C:extracellular region"/>
    <property type="evidence" value="ECO:0007669"/>
    <property type="project" value="UniProtKB-SubCell"/>
</dbReference>
<dbReference type="AlphaFoldDB" id="A0A9W9FZT5"/>